<dbReference type="EMBL" id="JARKHX010000004">
    <property type="protein sequence ID" value="MDF4194756.1"/>
    <property type="molecule type" value="Genomic_DNA"/>
</dbReference>
<dbReference type="Proteomes" id="UP001222377">
    <property type="component" value="Unassembled WGS sequence"/>
</dbReference>
<gene>
    <name evidence="1" type="ORF">PV946_13420</name>
</gene>
<comment type="caution">
    <text evidence="1">The sequence shown here is derived from an EMBL/GenBank/DDBJ whole genome shotgun (WGS) entry which is preliminary data.</text>
</comment>
<sequence length="67" mass="7817">MEFTLAKQVLKFSLTSGKRAEINVPPVLNKQDIKILKSQLSVMEMQTKISNEDMKRKRIRKTKISRI</sequence>
<dbReference type="AlphaFoldDB" id="A0AAP4DIZ3"/>
<accession>A0AAP4DIZ3</accession>
<name>A0AAP4DIZ3_BACAM</name>
<evidence type="ECO:0000313" key="1">
    <source>
        <dbReference type="EMBL" id="MDF4194756.1"/>
    </source>
</evidence>
<reference evidence="1" key="1">
    <citation type="submission" date="2023-02" db="EMBL/GenBank/DDBJ databases">
        <title>Draft Whole-Genome Sequences of Bacillus Strains of Potential Probiotic for Poultry.</title>
        <authorList>
            <person name="Ma L.M."/>
            <person name="Lopez-Guerra N."/>
            <person name="Zhang G."/>
        </authorList>
    </citation>
    <scope>NUCLEOTIDE SEQUENCE</scope>
    <source>
        <strain evidence="1">OSU1013-24</strain>
    </source>
</reference>
<dbReference type="RefSeq" id="WP_021493638.1">
    <property type="nucleotide sequence ID" value="NZ_BSRV01000001.1"/>
</dbReference>
<evidence type="ECO:0000313" key="2">
    <source>
        <dbReference type="Proteomes" id="UP001222377"/>
    </source>
</evidence>
<proteinExistence type="predicted"/>
<organism evidence="1 2">
    <name type="scientific">Bacillus amyloliquefaciens</name>
    <name type="common">Bacillus velezensis</name>
    <dbReference type="NCBI Taxonomy" id="1390"/>
    <lineage>
        <taxon>Bacteria</taxon>
        <taxon>Bacillati</taxon>
        <taxon>Bacillota</taxon>
        <taxon>Bacilli</taxon>
        <taxon>Bacillales</taxon>
        <taxon>Bacillaceae</taxon>
        <taxon>Bacillus</taxon>
        <taxon>Bacillus amyloliquefaciens group</taxon>
    </lineage>
</organism>
<protein>
    <submittedName>
        <fullName evidence="1">Uncharacterized protein</fullName>
    </submittedName>
</protein>